<accession>A0ABP5BVF1</accession>
<evidence type="ECO:0000313" key="2">
    <source>
        <dbReference type="EMBL" id="GAA1951184.1"/>
    </source>
</evidence>
<evidence type="ECO:0000313" key="3">
    <source>
        <dbReference type="Proteomes" id="UP001500571"/>
    </source>
</evidence>
<comment type="caution">
    <text evidence="2">The sequence shown here is derived from an EMBL/GenBank/DDBJ whole genome shotgun (WGS) entry which is preliminary data.</text>
</comment>
<name>A0ABP5BVF1_9ACTN</name>
<feature type="region of interest" description="Disordered" evidence="1">
    <location>
        <begin position="21"/>
        <end position="64"/>
    </location>
</feature>
<protein>
    <submittedName>
        <fullName evidence="2">Uncharacterized protein</fullName>
    </submittedName>
</protein>
<reference evidence="3" key="1">
    <citation type="journal article" date="2019" name="Int. J. Syst. Evol. Microbiol.">
        <title>The Global Catalogue of Microorganisms (GCM) 10K type strain sequencing project: providing services to taxonomists for standard genome sequencing and annotation.</title>
        <authorList>
            <consortium name="The Broad Institute Genomics Platform"/>
            <consortium name="The Broad Institute Genome Sequencing Center for Infectious Disease"/>
            <person name="Wu L."/>
            <person name="Ma J."/>
        </authorList>
    </citation>
    <scope>NUCLEOTIDE SEQUENCE [LARGE SCALE GENOMIC DNA]</scope>
    <source>
        <strain evidence="3">JCM 15309</strain>
    </source>
</reference>
<sequence>MHTTIHADIARYEIRQRLRDADDQRRRRLARHDNGSALLSAETRSRCLPRRHPQRWHRDGLSGL</sequence>
<organism evidence="2 3">
    <name type="scientific">Nocardioides panacihumi</name>
    <dbReference type="NCBI Taxonomy" id="400774"/>
    <lineage>
        <taxon>Bacteria</taxon>
        <taxon>Bacillati</taxon>
        <taxon>Actinomycetota</taxon>
        <taxon>Actinomycetes</taxon>
        <taxon>Propionibacteriales</taxon>
        <taxon>Nocardioidaceae</taxon>
        <taxon>Nocardioides</taxon>
    </lineage>
</organism>
<dbReference type="EMBL" id="BAAAPB010000001">
    <property type="protein sequence ID" value="GAA1951184.1"/>
    <property type="molecule type" value="Genomic_DNA"/>
</dbReference>
<keyword evidence="3" id="KW-1185">Reference proteome</keyword>
<proteinExistence type="predicted"/>
<evidence type="ECO:0000256" key="1">
    <source>
        <dbReference type="SAM" id="MobiDB-lite"/>
    </source>
</evidence>
<dbReference type="Proteomes" id="UP001500571">
    <property type="component" value="Unassembled WGS sequence"/>
</dbReference>
<gene>
    <name evidence="2" type="ORF">GCM10009798_08110</name>
</gene>